<dbReference type="AlphaFoldDB" id="A0A0H2V5K0"/>
<gene>
    <name evidence="1" type="ordered locus">c0949</name>
</gene>
<dbReference type="Proteomes" id="UP000001410">
    <property type="component" value="Chromosome"/>
</dbReference>
<keyword evidence="2" id="KW-1185">Reference proteome</keyword>
<sequence>MRKRFAFTVMSRAPLEKTYWSLMVAVMGAVKQCAVFVPTTTQTAGGESLHSRL</sequence>
<accession>A0A0H2V5K0</accession>
<organism evidence="1 2">
    <name type="scientific">Escherichia coli O6:H1 (strain CFT073 / ATCC 700928 / UPEC)</name>
    <dbReference type="NCBI Taxonomy" id="199310"/>
    <lineage>
        <taxon>Bacteria</taxon>
        <taxon>Pseudomonadati</taxon>
        <taxon>Pseudomonadota</taxon>
        <taxon>Gammaproteobacteria</taxon>
        <taxon>Enterobacterales</taxon>
        <taxon>Enterobacteriaceae</taxon>
        <taxon>Escherichia</taxon>
    </lineage>
</organism>
<evidence type="ECO:0000313" key="2">
    <source>
        <dbReference type="Proteomes" id="UP000001410"/>
    </source>
</evidence>
<dbReference type="KEGG" id="ecc:c0949"/>
<dbReference type="EMBL" id="AE014075">
    <property type="protein sequence ID" value="AAN79422.1"/>
    <property type="molecule type" value="Genomic_DNA"/>
</dbReference>
<proteinExistence type="predicted"/>
<reference evidence="1 2" key="1">
    <citation type="journal article" date="2002" name="Proc. Natl. Acad. Sci. U.S.A.">
        <title>Extensive mosaic structure revealed by the complete genome sequence of uropathogenic Escherichia coli.</title>
        <authorList>
            <person name="Welch R.A."/>
            <person name="Burland V."/>
            <person name="Plunkett G.III."/>
            <person name="Redford P."/>
            <person name="Roesch P."/>
            <person name="Rasko D."/>
            <person name="Buckles E.L."/>
            <person name="Liou S.R."/>
            <person name="Boutin A."/>
            <person name="Hackett J."/>
            <person name="Stroud D."/>
            <person name="Mayhew G.F."/>
            <person name="Rose D.J."/>
            <person name="Zhou S."/>
            <person name="Schwartz D.C."/>
            <person name="Perna N.T."/>
            <person name="Mobley H.L."/>
            <person name="Donnenberg M.S."/>
            <person name="Blattner F.R."/>
        </authorList>
    </citation>
    <scope>NUCLEOTIDE SEQUENCE [LARGE SCALE GENOMIC DNA]</scope>
    <source>
        <strain evidence="2">CFT073 / ATCC 700928 / UPEC</strain>
    </source>
</reference>
<name>A0A0H2V5K0_ECOL6</name>
<dbReference type="HOGENOM" id="CLU_213746_0_0_6"/>
<evidence type="ECO:0000313" key="1">
    <source>
        <dbReference type="EMBL" id="AAN79422.1"/>
    </source>
</evidence>
<protein>
    <submittedName>
        <fullName evidence="1">Uncharacterized protein</fullName>
    </submittedName>
</protein>
<dbReference type="eggNOG" id="ENOG5031NNW">
    <property type="taxonomic scope" value="Bacteria"/>
</dbReference>